<feature type="non-terminal residue" evidence="1">
    <location>
        <position position="295"/>
    </location>
</feature>
<keyword evidence="2" id="KW-1185">Reference proteome</keyword>
<dbReference type="EMBL" id="JACSOD020000336">
    <property type="protein sequence ID" value="MBM6497957.1"/>
    <property type="molecule type" value="Genomic_DNA"/>
</dbReference>
<dbReference type="SUPFAM" id="SSF102114">
    <property type="entry name" value="Radical SAM enzymes"/>
    <property type="match status" value="1"/>
</dbReference>
<dbReference type="RefSeq" id="WP_204158649.1">
    <property type="nucleotide sequence ID" value="NZ_JACSOD020000336.1"/>
</dbReference>
<dbReference type="Gene3D" id="3.20.20.70">
    <property type="entry name" value="Aldolase class I"/>
    <property type="match status" value="1"/>
</dbReference>
<evidence type="ECO:0000313" key="2">
    <source>
        <dbReference type="Proteomes" id="UP000759529"/>
    </source>
</evidence>
<protein>
    <submittedName>
        <fullName evidence="1">Grasp-with-spasm system SPASM domain peptide maturase</fullName>
    </submittedName>
</protein>
<dbReference type="NCBIfam" id="TIGR04193">
    <property type="entry name" value="SPASM_w_grasp"/>
    <property type="match status" value="1"/>
</dbReference>
<name>A0ABS2CSK5_9FLAO</name>
<comment type="caution">
    <text evidence="1">The sequence shown here is derived from an EMBL/GenBank/DDBJ whole genome shotgun (WGS) entry which is preliminary data.</text>
</comment>
<gene>
    <name evidence="1" type="primary">gwsS</name>
    <name evidence="1" type="ORF">H9X54_001385</name>
</gene>
<dbReference type="Proteomes" id="UP000759529">
    <property type="component" value="Unassembled WGS sequence"/>
</dbReference>
<accession>A0ABS2CSK5</accession>
<dbReference type="InterPro" id="IPR026497">
    <property type="entry name" value="GRASP-with-SPASM"/>
</dbReference>
<dbReference type="InterPro" id="IPR013785">
    <property type="entry name" value="Aldolase_TIM"/>
</dbReference>
<sequence length="295" mass="34312">MDKNYYNFFSTSIVSTGANRGLIIDLQRQNFHIVPNTFIDVIEFFKKKVSIEDVYEMYNEESKVVMNEYMEFLSSNSLGLTCDSDEFDRFVDMDTTFDFPSYCSNAIVEVCPDTLKHLEKIVNCLEKLLLVNVQFTCFYPIPIEDLKHLLVVTKSIEARGIELILEFSEDLLVFLPKIDEYNFSITSITIHNTKKEILYGKKTTFKLNFLKNKIESFKHCGIVDIKYFNTNKLKVLESLNHNSCLHKKISIDKDGNIKNCPSMSQSFGNIKDTTLEEALNHPDFKKYWNITKDQI</sequence>
<evidence type="ECO:0000313" key="1">
    <source>
        <dbReference type="EMBL" id="MBM6497957.1"/>
    </source>
</evidence>
<organism evidence="1 2">
    <name type="scientific">Flavobacterium macrobrachii</name>
    <dbReference type="NCBI Taxonomy" id="591204"/>
    <lineage>
        <taxon>Bacteria</taxon>
        <taxon>Pseudomonadati</taxon>
        <taxon>Bacteroidota</taxon>
        <taxon>Flavobacteriia</taxon>
        <taxon>Flavobacteriales</taxon>
        <taxon>Flavobacteriaceae</taxon>
        <taxon>Flavobacterium</taxon>
    </lineage>
</organism>
<proteinExistence type="predicted"/>
<dbReference type="InterPro" id="IPR058240">
    <property type="entry name" value="rSAM_sf"/>
</dbReference>
<reference evidence="1 2" key="1">
    <citation type="submission" date="2021-02" db="EMBL/GenBank/DDBJ databases">
        <authorList>
            <person name="Jung H.S."/>
            <person name="Chun B.H."/>
            <person name="Jeon C.O."/>
        </authorList>
    </citation>
    <scope>NUCLEOTIDE SEQUENCE [LARGE SCALE GENOMIC DNA]</scope>
    <source>
        <strain evidence="1 2">LMG 25203</strain>
    </source>
</reference>